<protein>
    <submittedName>
        <fullName evidence="2">Uncharacterized protein</fullName>
    </submittedName>
</protein>
<evidence type="ECO:0000313" key="3">
    <source>
        <dbReference type="Proteomes" id="UP000750711"/>
    </source>
</evidence>
<feature type="non-terminal residue" evidence="2">
    <location>
        <position position="173"/>
    </location>
</feature>
<dbReference type="Proteomes" id="UP000750711">
    <property type="component" value="Unassembled WGS sequence"/>
</dbReference>
<dbReference type="PANTHER" id="PTHR47425">
    <property type="entry name" value="FARB-RELATED"/>
    <property type="match status" value="1"/>
</dbReference>
<reference evidence="2" key="1">
    <citation type="submission" date="2021-03" db="EMBL/GenBank/DDBJ databases">
        <title>Comparative genomics and phylogenomic investigation of the class Geoglossomycetes provide insights into ecological specialization and systematics.</title>
        <authorList>
            <person name="Melie T."/>
            <person name="Pirro S."/>
            <person name="Miller A.N."/>
            <person name="Quandt A."/>
        </authorList>
    </citation>
    <scope>NUCLEOTIDE SEQUENCE</scope>
    <source>
        <strain evidence="2">CAQ_001_2017</strain>
    </source>
</reference>
<dbReference type="InterPro" id="IPR052761">
    <property type="entry name" value="Fungal_Detox/Toxin_TFs"/>
</dbReference>
<proteinExistence type="predicted"/>
<evidence type="ECO:0000256" key="1">
    <source>
        <dbReference type="SAM" id="MobiDB-lite"/>
    </source>
</evidence>
<keyword evidence="3" id="KW-1185">Reference proteome</keyword>
<dbReference type="AlphaFoldDB" id="A0A9P8IE94"/>
<feature type="compositionally biased region" description="Polar residues" evidence="1">
    <location>
        <begin position="90"/>
        <end position="113"/>
    </location>
</feature>
<feature type="region of interest" description="Disordered" evidence="1">
    <location>
        <begin position="1"/>
        <end position="20"/>
    </location>
</feature>
<dbReference type="CDD" id="cd12148">
    <property type="entry name" value="fungal_TF_MHR"/>
    <property type="match status" value="1"/>
</dbReference>
<dbReference type="PANTHER" id="PTHR47425:SF2">
    <property type="entry name" value="FARB-RELATED"/>
    <property type="match status" value="1"/>
</dbReference>
<evidence type="ECO:0000313" key="2">
    <source>
        <dbReference type="EMBL" id="KAH0544034.1"/>
    </source>
</evidence>
<comment type="caution">
    <text evidence="2">The sequence shown here is derived from an EMBL/GenBank/DDBJ whole genome shotgun (WGS) entry which is preliminary data.</text>
</comment>
<organism evidence="2 3">
    <name type="scientific">Trichoglossum hirsutum</name>
    <dbReference type="NCBI Taxonomy" id="265104"/>
    <lineage>
        <taxon>Eukaryota</taxon>
        <taxon>Fungi</taxon>
        <taxon>Dikarya</taxon>
        <taxon>Ascomycota</taxon>
        <taxon>Pezizomycotina</taxon>
        <taxon>Geoglossomycetes</taxon>
        <taxon>Geoglossales</taxon>
        <taxon>Geoglossaceae</taxon>
        <taxon>Trichoglossum</taxon>
    </lineage>
</organism>
<accession>A0A9P8IE94</accession>
<dbReference type="EMBL" id="JAGHQM010003426">
    <property type="protein sequence ID" value="KAH0544034.1"/>
    <property type="molecule type" value="Genomic_DNA"/>
</dbReference>
<gene>
    <name evidence="2" type="ORF">GP486_008535</name>
</gene>
<sequence length="173" mass="18978">MDTNGAPPGDGVDLAGQPQDRVITTSEEMLPPLGMTDFLTPSIGKQHEMVGADMGVFSATSALFDDSPPPQPQPQNGNMSHEQLPLPETPIQNVESVQNGPTAPNASSTNPQMSNEDLYYLQSKGAFDLPERSTQEELVFLYFSFVHPFLPLIDEPAFWADYNKNLESNFSNF</sequence>
<name>A0A9P8IE94_9PEZI</name>
<feature type="region of interest" description="Disordered" evidence="1">
    <location>
        <begin position="60"/>
        <end position="113"/>
    </location>
</feature>